<dbReference type="Proteomes" id="UP000590412">
    <property type="component" value="Unassembled WGS sequence"/>
</dbReference>
<evidence type="ECO:0000256" key="2">
    <source>
        <dbReference type="ARBA" id="ARBA00006617"/>
    </source>
</evidence>
<dbReference type="Gene3D" id="3.40.50.720">
    <property type="entry name" value="NAD(P)-binding Rossmann-like Domain"/>
    <property type="match status" value="1"/>
</dbReference>
<gene>
    <name evidence="8" type="ORF">FOB60_002928</name>
</gene>
<proteinExistence type="inferred from homology"/>
<organism evidence="8 9">
    <name type="scientific">Candida parapsilosis</name>
    <name type="common">Yeast</name>
    <dbReference type="NCBI Taxonomy" id="5480"/>
    <lineage>
        <taxon>Eukaryota</taxon>
        <taxon>Fungi</taxon>
        <taxon>Dikarya</taxon>
        <taxon>Ascomycota</taxon>
        <taxon>Saccharomycotina</taxon>
        <taxon>Pichiomycetes</taxon>
        <taxon>Debaryomycetaceae</taxon>
        <taxon>Candida/Lodderomyces clade</taxon>
        <taxon>Candida</taxon>
    </lineage>
</organism>
<dbReference type="FunFam" id="3.40.50.720:FF:000366">
    <property type="entry name" value="Protein FMP52, mitochondrial"/>
    <property type="match status" value="1"/>
</dbReference>
<keyword evidence="4" id="KW-0809">Transit peptide</keyword>
<name>A0A8X7NK80_CANPA</name>
<dbReference type="PANTHER" id="PTHR14097:SF7">
    <property type="entry name" value="OXIDOREDUCTASE HTATIP2"/>
    <property type="match status" value="1"/>
</dbReference>
<evidence type="ECO:0000313" key="8">
    <source>
        <dbReference type="EMBL" id="KAF6052672.1"/>
    </source>
</evidence>
<dbReference type="InterPro" id="IPR014843">
    <property type="entry name" value="Him1/Fmp52"/>
</dbReference>
<dbReference type="SUPFAM" id="SSF51735">
    <property type="entry name" value="NAD(P)-binding Rossmann-fold domains"/>
    <property type="match status" value="1"/>
</dbReference>
<evidence type="ECO:0000256" key="6">
    <source>
        <dbReference type="ARBA" id="ARBA00023136"/>
    </source>
</evidence>
<dbReference type="AlphaFoldDB" id="A0A8X7NK80"/>
<dbReference type="EMBL" id="JABWAB010000004">
    <property type="protein sequence ID" value="KAF6052672.1"/>
    <property type="molecule type" value="Genomic_DNA"/>
</dbReference>
<sequence>MSRLFILGSTGLVGGFAIEAALKSTQWSTITTLTRSKPKFANDSKIDAIVDPETDKWPSIIGDVEPTPFAYISAFGTTKAAAGSDENFKKIDYGVNLDAAKAAKDAGVKVCVLVSATGASTKSPFFYFRTKGELEEAIIALNFDYTIILRPGMLIGKRNGKSDWAHKLAKFTHNPLLSPLFRSIHASDVGQIAVFFADRVKNGDFNEKVKIVDGGELLDLVASEKVK</sequence>
<comment type="similarity">
    <text evidence="2">Belongs to the FMP52 family.</text>
</comment>
<dbReference type="OrthoDB" id="430436at2759"/>
<evidence type="ECO:0000256" key="5">
    <source>
        <dbReference type="ARBA" id="ARBA00023128"/>
    </source>
</evidence>
<evidence type="ECO:0000313" key="9">
    <source>
        <dbReference type="Proteomes" id="UP000590412"/>
    </source>
</evidence>
<evidence type="ECO:0000256" key="1">
    <source>
        <dbReference type="ARBA" id="ARBA00004450"/>
    </source>
</evidence>
<evidence type="ECO:0000256" key="3">
    <source>
        <dbReference type="ARBA" id="ARBA00022787"/>
    </source>
</evidence>
<protein>
    <submittedName>
        <fullName evidence="8">NADH(P)-binding family protein</fullName>
    </submittedName>
</protein>
<keyword evidence="6" id="KW-0472">Membrane</keyword>
<comment type="subcellular location">
    <subcellularLocation>
        <location evidence="1">Mitochondrion outer membrane</location>
        <topology evidence="1">Peripheral membrane protein</topology>
    </subcellularLocation>
</comment>
<dbReference type="Pfam" id="PF08732">
    <property type="entry name" value="HIM1"/>
    <property type="match status" value="1"/>
</dbReference>
<keyword evidence="7" id="KW-0732">Signal</keyword>
<reference evidence="8" key="1">
    <citation type="submission" date="2020-03" db="EMBL/GenBank/DDBJ databases">
        <title>FDA dAtabase for Regulatory Grade micrObial Sequences (FDA-ARGOS): Supporting development and validation of Infectious Disease Dx tests.</title>
        <authorList>
            <person name="Campos J."/>
            <person name="Goldberg B."/>
            <person name="Tallon L."/>
            <person name="Sadzewicz L."/>
            <person name="Vavikolanu K."/>
            <person name="Mehta A."/>
            <person name="Aluvathingal J."/>
            <person name="Nadendla S."/>
            <person name="Nandy P."/>
            <person name="Geyer C."/>
            <person name="Yan Y."/>
            <person name="Sichtig H."/>
        </authorList>
    </citation>
    <scope>NUCLEOTIDE SEQUENCE [LARGE SCALE GENOMIC DNA]</scope>
    <source>
        <strain evidence="8">FDAARGOS_652</strain>
    </source>
</reference>
<dbReference type="GO" id="GO:0005741">
    <property type="term" value="C:mitochondrial outer membrane"/>
    <property type="evidence" value="ECO:0007669"/>
    <property type="project" value="UniProtKB-SubCell"/>
</dbReference>
<dbReference type="GO" id="GO:0051170">
    <property type="term" value="P:import into nucleus"/>
    <property type="evidence" value="ECO:0007669"/>
    <property type="project" value="TreeGrafter"/>
</dbReference>
<evidence type="ECO:0000256" key="7">
    <source>
        <dbReference type="SAM" id="SignalP"/>
    </source>
</evidence>
<feature type="signal peptide" evidence="7">
    <location>
        <begin position="1"/>
        <end position="15"/>
    </location>
</feature>
<dbReference type="InterPro" id="IPR036291">
    <property type="entry name" value="NAD(P)-bd_dom_sf"/>
</dbReference>
<keyword evidence="5" id="KW-0496">Mitochondrion</keyword>
<comment type="caution">
    <text evidence="8">The sequence shown here is derived from an EMBL/GenBank/DDBJ whole genome shotgun (WGS) entry which is preliminary data.</text>
</comment>
<evidence type="ECO:0000256" key="4">
    <source>
        <dbReference type="ARBA" id="ARBA00022946"/>
    </source>
</evidence>
<feature type="chain" id="PRO_5044694546" evidence="7">
    <location>
        <begin position="16"/>
        <end position="227"/>
    </location>
</feature>
<dbReference type="PANTHER" id="PTHR14097">
    <property type="entry name" value="OXIDOREDUCTASE HTATIP2"/>
    <property type="match status" value="1"/>
</dbReference>
<accession>A0A8X7NK80</accession>
<keyword evidence="3" id="KW-1000">Mitochondrion outer membrane</keyword>